<dbReference type="AlphaFoldDB" id="A0A9X2AUJ4"/>
<feature type="active site" evidence="6">
    <location>
        <position position="398"/>
    </location>
</feature>
<dbReference type="Pfam" id="PF02353">
    <property type="entry name" value="CMAS"/>
    <property type="match status" value="1"/>
</dbReference>
<dbReference type="PANTHER" id="PTHR43667:SF2">
    <property type="entry name" value="FATTY ACID C-METHYL TRANSFERASE"/>
    <property type="match status" value="1"/>
</dbReference>
<dbReference type="Gene3D" id="3.40.50.150">
    <property type="entry name" value="Vaccinia Virus protein VP39"/>
    <property type="match status" value="1"/>
</dbReference>
<organism evidence="7 8">
    <name type="scientific">Vibrio gelatinilyticus</name>
    <dbReference type="NCBI Taxonomy" id="2893468"/>
    <lineage>
        <taxon>Bacteria</taxon>
        <taxon>Pseudomonadati</taxon>
        <taxon>Pseudomonadota</taxon>
        <taxon>Gammaproteobacteria</taxon>
        <taxon>Vibrionales</taxon>
        <taxon>Vibrionaceae</taxon>
        <taxon>Vibrio</taxon>
    </lineage>
</organism>
<keyword evidence="2" id="KW-0489">Methyltransferase</keyword>
<protein>
    <submittedName>
        <fullName evidence="7">Cyclopropane-fatty-acyl-phospholipid synthase family protein</fullName>
    </submittedName>
</protein>
<dbReference type="GO" id="GO:0008610">
    <property type="term" value="P:lipid biosynthetic process"/>
    <property type="evidence" value="ECO:0007669"/>
    <property type="project" value="InterPro"/>
</dbReference>
<dbReference type="PIRSF" id="PIRSF003085">
    <property type="entry name" value="CMAS"/>
    <property type="match status" value="1"/>
</dbReference>
<dbReference type="InterPro" id="IPR050723">
    <property type="entry name" value="CFA/CMAS"/>
</dbReference>
<name>A0A9X2AUJ4_9VIBR</name>
<dbReference type="PANTHER" id="PTHR43667">
    <property type="entry name" value="CYCLOPROPANE-FATTY-ACYL-PHOSPHOLIPID SYNTHASE"/>
    <property type="match status" value="1"/>
</dbReference>
<keyword evidence="4" id="KW-0949">S-adenosyl-L-methionine</keyword>
<evidence type="ECO:0000256" key="6">
    <source>
        <dbReference type="PIRSR" id="PIRSR003085-1"/>
    </source>
</evidence>
<dbReference type="InterPro" id="IPR003333">
    <property type="entry name" value="CMAS"/>
</dbReference>
<dbReference type="GO" id="GO:0032259">
    <property type="term" value="P:methylation"/>
    <property type="evidence" value="ECO:0007669"/>
    <property type="project" value="UniProtKB-KW"/>
</dbReference>
<dbReference type="RefSeq" id="WP_244354382.1">
    <property type="nucleotide sequence ID" value="NZ_JAJNNZ010000001.1"/>
</dbReference>
<evidence type="ECO:0000256" key="1">
    <source>
        <dbReference type="ARBA" id="ARBA00010815"/>
    </source>
</evidence>
<keyword evidence="5" id="KW-0443">Lipid metabolism</keyword>
<keyword evidence="8" id="KW-1185">Reference proteome</keyword>
<dbReference type="EMBL" id="JAJNNZ010000001">
    <property type="protein sequence ID" value="MCJ2375400.1"/>
    <property type="molecule type" value="Genomic_DNA"/>
</dbReference>
<reference evidence="7" key="1">
    <citation type="submission" date="2021-11" db="EMBL/GenBank/DDBJ databases">
        <title>Vibrio ZSDE26 sp. nov. and Vibrio ZSDZ34 sp. nov., isolated from coastal seawater in Qingdao.</title>
        <authorList>
            <person name="Zhang P."/>
        </authorList>
    </citation>
    <scope>NUCLEOTIDE SEQUENCE</scope>
    <source>
        <strain evidence="7">ZSDZ34</strain>
    </source>
</reference>
<dbReference type="InterPro" id="IPR029063">
    <property type="entry name" value="SAM-dependent_MTases_sf"/>
</dbReference>
<comment type="caution">
    <text evidence="7">The sequence shown here is derived from an EMBL/GenBank/DDBJ whole genome shotgun (WGS) entry which is preliminary data.</text>
</comment>
<evidence type="ECO:0000313" key="7">
    <source>
        <dbReference type="EMBL" id="MCJ2375400.1"/>
    </source>
</evidence>
<dbReference type="GO" id="GO:0008168">
    <property type="term" value="F:methyltransferase activity"/>
    <property type="evidence" value="ECO:0007669"/>
    <property type="project" value="UniProtKB-KW"/>
</dbReference>
<sequence>MLNATSLDVPKTLNIFQKTARNIAFSCLYKLEVGSLTIVESYQKESGLLESDRTQFGSPQKGEPSALIEIKHPDFYRRLMRGGSIAAGEAFMDGWWESPDLTSLMELMALNLKAVDSIEDNSSFLSRILYKIAHWVNRNTVSQSKENIGAHYDLGNDLYSTFLDENMLYSSGIYSAPDNSLEQAQINKMERLCQQLELKSTDHVIEIGTGWGGMAIYMASKYGCLVTTTTISEEQFEYAKRKVDALGLSDKITLLKKDYRLLEGQYDKLVSIEMIEAVGKSFLSSYFEKCQQLLKPKGMMAIQAITIADQRYDNYADNVDFIQKYIFPGGFLPSITALTQCSTNYTDLIVRDLFDIGLDYASTLKAWRNRFELSLNKVKKLGYDERFIRMWTYYFCYCEGGFRAKSISTVHMTFQRG</sequence>
<evidence type="ECO:0000256" key="3">
    <source>
        <dbReference type="ARBA" id="ARBA00022679"/>
    </source>
</evidence>
<dbReference type="Proteomes" id="UP001139488">
    <property type="component" value="Unassembled WGS sequence"/>
</dbReference>
<comment type="similarity">
    <text evidence="1">Belongs to the CFA/CMAS family.</text>
</comment>
<dbReference type="SUPFAM" id="SSF53335">
    <property type="entry name" value="S-adenosyl-L-methionine-dependent methyltransferases"/>
    <property type="match status" value="1"/>
</dbReference>
<keyword evidence="3" id="KW-0808">Transferase</keyword>
<accession>A0A9X2AUJ4</accession>
<evidence type="ECO:0000256" key="2">
    <source>
        <dbReference type="ARBA" id="ARBA00022603"/>
    </source>
</evidence>
<gene>
    <name evidence="7" type="ORF">LNL84_00970</name>
</gene>
<proteinExistence type="inferred from homology"/>
<evidence type="ECO:0000313" key="8">
    <source>
        <dbReference type="Proteomes" id="UP001139488"/>
    </source>
</evidence>
<evidence type="ECO:0000256" key="4">
    <source>
        <dbReference type="ARBA" id="ARBA00022691"/>
    </source>
</evidence>
<evidence type="ECO:0000256" key="5">
    <source>
        <dbReference type="ARBA" id="ARBA00023098"/>
    </source>
</evidence>
<dbReference type="CDD" id="cd02440">
    <property type="entry name" value="AdoMet_MTases"/>
    <property type="match status" value="1"/>
</dbReference>